<comment type="caution">
    <text evidence="3">The sequence shown here is derived from an EMBL/GenBank/DDBJ whole genome shotgun (WGS) entry which is preliminary data.</text>
</comment>
<protein>
    <submittedName>
        <fullName evidence="3">Uncharacterized protein</fullName>
    </submittedName>
</protein>
<feature type="region of interest" description="Disordered" evidence="1">
    <location>
        <begin position="54"/>
        <end position="137"/>
    </location>
</feature>
<organism evidence="3 4">
    <name type="scientific">Litorihabitans aurantiacus</name>
    <dbReference type="NCBI Taxonomy" id="1930061"/>
    <lineage>
        <taxon>Bacteria</taxon>
        <taxon>Bacillati</taxon>
        <taxon>Actinomycetota</taxon>
        <taxon>Actinomycetes</taxon>
        <taxon>Micrococcales</taxon>
        <taxon>Beutenbergiaceae</taxon>
        <taxon>Litorihabitans</taxon>
    </lineage>
</organism>
<dbReference type="Proteomes" id="UP001157161">
    <property type="component" value="Unassembled WGS sequence"/>
</dbReference>
<evidence type="ECO:0000313" key="4">
    <source>
        <dbReference type="Proteomes" id="UP001157161"/>
    </source>
</evidence>
<accession>A0AA37XIA2</accession>
<evidence type="ECO:0000313" key="2">
    <source>
        <dbReference type="EMBL" id="GMA33534.1"/>
    </source>
</evidence>
<sequence>MTAAPTPIPQQDRFWKSQPDDVAHVCVAAVMQADSVNEVITILANALPDWTPRAAPATGVRSGTAAAMTPSGLTCTSSCRPRSATPPSVGANHPGTPTQSPAEPSTTPTTARPRLPEPRRHLAVGAFASQKGTTDVP</sequence>
<reference evidence="3" key="1">
    <citation type="journal article" date="2014" name="Int. J. Syst. Evol. Microbiol.">
        <title>Complete genome sequence of Corynebacterium casei LMG S-19264T (=DSM 44701T), isolated from a smear-ripened cheese.</title>
        <authorList>
            <consortium name="US DOE Joint Genome Institute (JGI-PGF)"/>
            <person name="Walter F."/>
            <person name="Albersmeier A."/>
            <person name="Kalinowski J."/>
            <person name="Ruckert C."/>
        </authorList>
    </citation>
    <scope>NUCLEOTIDE SEQUENCE</scope>
    <source>
        <strain evidence="3">NBRC 112290</strain>
    </source>
</reference>
<feature type="compositionally biased region" description="Low complexity" evidence="1">
    <location>
        <begin position="96"/>
        <end position="113"/>
    </location>
</feature>
<dbReference type="AlphaFoldDB" id="A0AA37XIA2"/>
<proteinExistence type="predicted"/>
<feature type="compositionally biased region" description="Polar residues" evidence="1">
    <location>
        <begin position="71"/>
        <end position="80"/>
    </location>
</feature>
<evidence type="ECO:0000313" key="3">
    <source>
        <dbReference type="EMBL" id="GMA33614.1"/>
    </source>
</evidence>
<gene>
    <name evidence="2" type="ORF">GCM10025875_35260</name>
    <name evidence="3" type="ORF">GCM10025875_36060</name>
</gene>
<evidence type="ECO:0000256" key="1">
    <source>
        <dbReference type="SAM" id="MobiDB-lite"/>
    </source>
</evidence>
<keyword evidence="4" id="KW-1185">Reference proteome</keyword>
<dbReference type="EMBL" id="BSUM01000002">
    <property type="protein sequence ID" value="GMA33614.1"/>
    <property type="molecule type" value="Genomic_DNA"/>
</dbReference>
<dbReference type="EMBL" id="BSUM01000001">
    <property type="protein sequence ID" value="GMA33534.1"/>
    <property type="molecule type" value="Genomic_DNA"/>
</dbReference>
<reference evidence="3" key="2">
    <citation type="submission" date="2023-02" db="EMBL/GenBank/DDBJ databases">
        <authorList>
            <person name="Sun Q."/>
            <person name="Mori K."/>
        </authorList>
    </citation>
    <scope>NUCLEOTIDE SEQUENCE</scope>
    <source>
        <strain evidence="3">NBRC 112290</strain>
    </source>
</reference>
<name>A0AA37XIA2_9MICO</name>